<accession>A0A6J5MFU8</accession>
<dbReference type="EMBL" id="LR796454">
    <property type="protein sequence ID" value="CAB4145474.1"/>
    <property type="molecule type" value="Genomic_DNA"/>
</dbReference>
<protein>
    <submittedName>
        <fullName evidence="1">Uncharacterized protein</fullName>
    </submittedName>
</protein>
<sequence length="369" mass="40392">MTKLGWTFKNQDAASYDFTSSVQSFTYSQGRQSVLDNYVGGTCQITMRNNAGQVAAASLAYRQKVYLRCNAQVVFKGWVAGITYIDTPGNANDATAVITLVDIWVIAGQQIAQNQVLVDNTYQVDEIDALLFYAGNFSQFGASTSIRGSLDYDSDYASRLNQIVASDRGYFKAAFGNYQYVSLDSIWATVDASYSFSSVAGAAVVSYESFNRIQAVGNRTYVNQAFVTPESLATQSHSNDLSTTVGPSAITVATLNTTANDGLNCAKWIANSMGDSLERQSYFITATDIAQQDSSILEFALVYGVNFPLEYKPPGGVSTTELTLTEGITVRGFIDRTEVDFYLSPYTYYNYFILNDTINGVLDSSRLGW</sequence>
<name>A0A6J5MFU8_9CAUD</name>
<proteinExistence type="predicted"/>
<reference evidence="1" key="1">
    <citation type="submission" date="2020-04" db="EMBL/GenBank/DDBJ databases">
        <authorList>
            <person name="Chiriac C."/>
            <person name="Salcher M."/>
            <person name="Ghai R."/>
            <person name="Kavagutti S V."/>
        </authorList>
    </citation>
    <scope>NUCLEOTIDE SEQUENCE</scope>
</reference>
<evidence type="ECO:0000313" key="1">
    <source>
        <dbReference type="EMBL" id="CAB4145474.1"/>
    </source>
</evidence>
<organism evidence="1">
    <name type="scientific">uncultured Caudovirales phage</name>
    <dbReference type="NCBI Taxonomy" id="2100421"/>
    <lineage>
        <taxon>Viruses</taxon>
        <taxon>Duplodnaviria</taxon>
        <taxon>Heunggongvirae</taxon>
        <taxon>Uroviricota</taxon>
        <taxon>Caudoviricetes</taxon>
        <taxon>Peduoviridae</taxon>
        <taxon>Maltschvirus</taxon>
        <taxon>Maltschvirus maltsch</taxon>
    </lineage>
</organism>
<gene>
    <name evidence="1" type="ORF">UFOVP492_14</name>
</gene>